<gene>
    <name evidence="2" type="ORF">CYNAS_LOCUS736</name>
</gene>
<name>A0AA36DJI1_CYLNA</name>
<protein>
    <submittedName>
        <fullName evidence="2">Uncharacterized protein</fullName>
    </submittedName>
</protein>
<keyword evidence="1" id="KW-0472">Membrane</keyword>
<accession>A0AA36DJI1</accession>
<keyword evidence="1" id="KW-1133">Transmembrane helix</keyword>
<evidence type="ECO:0000313" key="3">
    <source>
        <dbReference type="Proteomes" id="UP001176961"/>
    </source>
</evidence>
<dbReference type="Proteomes" id="UP001176961">
    <property type="component" value="Unassembled WGS sequence"/>
</dbReference>
<comment type="caution">
    <text evidence="2">The sequence shown here is derived from an EMBL/GenBank/DDBJ whole genome shotgun (WGS) entry which is preliminary data.</text>
</comment>
<sequence length="67" mass="7685">MNAPLYNPQCCELWTISTLLSILIYLKIVDLLVFAKSLCDILPHFCSSDAYGCLKHSKRCKFFLTKI</sequence>
<dbReference type="EMBL" id="CATQJL010000001">
    <property type="protein sequence ID" value="CAJ0588753.1"/>
    <property type="molecule type" value="Genomic_DNA"/>
</dbReference>
<feature type="transmembrane region" description="Helical" evidence="1">
    <location>
        <begin position="13"/>
        <end position="35"/>
    </location>
</feature>
<proteinExistence type="predicted"/>
<reference evidence="2" key="1">
    <citation type="submission" date="2023-07" db="EMBL/GenBank/DDBJ databases">
        <authorList>
            <consortium name="CYATHOMIX"/>
        </authorList>
    </citation>
    <scope>NUCLEOTIDE SEQUENCE</scope>
    <source>
        <strain evidence="2">N/A</strain>
    </source>
</reference>
<dbReference type="AlphaFoldDB" id="A0AA36DJI1"/>
<keyword evidence="1" id="KW-0812">Transmembrane</keyword>
<organism evidence="2 3">
    <name type="scientific">Cylicocyclus nassatus</name>
    <name type="common">Nematode worm</name>
    <dbReference type="NCBI Taxonomy" id="53992"/>
    <lineage>
        <taxon>Eukaryota</taxon>
        <taxon>Metazoa</taxon>
        <taxon>Ecdysozoa</taxon>
        <taxon>Nematoda</taxon>
        <taxon>Chromadorea</taxon>
        <taxon>Rhabditida</taxon>
        <taxon>Rhabditina</taxon>
        <taxon>Rhabditomorpha</taxon>
        <taxon>Strongyloidea</taxon>
        <taxon>Strongylidae</taxon>
        <taxon>Cylicocyclus</taxon>
    </lineage>
</organism>
<evidence type="ECO:0000256" key="1">
    <source>
        <dbReference type="SAM" id="Phobius"/>
    </source>
</evidence>
<evidence type="ECO:0000313" key="2">
    <source>
        <dbReference type="EMBL" id="CAJ0588753.1"/>
    </source>
</evidence>
<keyword evidence="3" id="KW-1185">Reference proteome</keyword>